<dbReference type="AlphaFoldDB" id="A0A2M8KSR6"/>
<evidence type="ECO:0000256" key="8">
    <source>
        <dbReference type="RuleBase" id="RU000544"/>
    </source>
</evidence>
<dbReference type="GO" id="GO:0004797">
    <property type="term" value="F:thymidine kinase activity"/>
    <property type="evidence" value="ECO:0007669"/>
    <property type="project" value="UniProtKB-EC"/>
</dbReference>
<evidence type="ECO:0000256" key="4">
    <source>
        <dbReference type="ARBA" id="ARBA00022679"/>
    </source>
</evidence>
<evidence type="ECO:0000256" key="9">
    <source>
        <dbReference type="RuleBase" id="RU004165"/>
    </source>
</evidence>
<evidence type="ECO:0000256" key="3">
    <source>
        <dbReference type="ARBA" id="ARBA00022634"/>
    </source>
</evidence>
<evidence type="ECO:0000256" key="7">
    <source>
        <dbReference type="ARBA" id="ARBA00022840"/>
    </source>
</evidence>
<comment type="catalytic activity">
    <reaction evidence="8">
        <text>thymidine + ATP = dTMP + ADP + H(+)</text>
        <dbReference type="Rhea" id="RHEA:19129"/>
        <dbReference type="ChEBI" id="CHEBI:15378"/>
        <dbReference type="ChEBI" id="CHEBI:17748"/>
        <dbReference type="ChEBI" id="CHEBI:30616"/>
        <dbReference type="ChEBI" id="CHEBI:63528"/>
        <dbReference type="ChEBI" id="CHEBI:456216"/>
        <dbReference type="EC" id="2.7.1.21"/>
    </reaction>
</comment>
<accession>A0A2M8KSR6</accession>
<evidence type="ECO:0000313" key="10">
    <source>
        <dbReference type="EMBL" id="PJE62968.1"/>
    </source>
</evidence>
<protein>
    <recommendedName>
        <fullName evidence="2 8">Thymidine kinase</fullName>
        <ecNumber evidence="2 8">2.7.1.21</ecNumber>
    </recommendedName>
</protein>
<keyword evidence="4 8" id="KW-0808">Transferase</keyword>
<keyword evidence="7 8" id="KW-0067">ATP-binding</keyword>
<keyword evidence="6 8" id="KW-0418">Kinase</keyword>
<proteinExistence type="inferred from homology"/>
<reference evidence="11" key="1">
    <citation type="submission" date="2017-09" db="EMBL/GenBank/DDBJ databases">
        <title>Depth-based differentiation of microbial function through sediment-hosted aquifers and enrichment of novel symbionts in the deep terrestrial subsurface.</title>
        <authorList>
            <person name="Probst A.J."/>
            <person name="Ladd B."/>
            <person name="Jarett J.K."/>
            <person name="Geller-Mcgrath D.E."/>
            <person name="Sieber C.M.K."/>
            <person name="Emerson J.B."/>
            <person name="Anantharaman K."/>
            <person name="Thomas B.C."/>
            <person name="Malmstrom R."/>
            <person name="Stieglmeier M."/>
            <person name="Klingl A."/>
            <person name="Woyke T."/>
            <person name="Ryan C.M."/>
            <person name="Banfield J.F."/>
        </authorList>
    </citation>
    <scope>NUCLEOTIDE SEQUENCE [LARGE SCALE GENOMIC DNA]</scope>
</reference>
<dbReference type="SUPFAM" id="SSF52540">
    <property type="entry name" value="P-loop containing nucleoside triphosphate hydrolases"/>
    <property type="match status" value="1"/>
</dbReference>
<name>A0A2M8KSR6_9BACT</name>
<dbReference type="EC" id="2.7.1.21" evidence="2 8"/>
<dbReference type="PANTHER" id="PTHR11441:SF0">
    <property type="entry name" value="THYMIDINE KINASE, CYTOSOLIC"/>
    <property type="match status" value="1"/>
</dbReference>
<sequence>MNTSLTVITGPMFSGKSEELVRHLRRYAIAKIPAKVFNHALDTRYGKKKIISHSKESWDSIPIKTGTQILSQITADTKVVVIDEAQFFNEDVIAVIAHMLHSKINVIAAGLDTDFRGEPFGPMGSLLSMAEEVIKLK</sequence>
<dbReference type="InterPro" id="IPR027417">
    <property type="entry name" value="P-loop_NTPase"/>
</dbReference>
<evidence type="ECO:0000313" key="11">
    <source>
        <dbReference type="Proteomes" id="UP000229554"/>
    </source>
</evidence>
<comment type="caution">
    <text evidence="10">The sequence shown here is derived from an EMBL/GenBank/DDBJ whole genome shotgun (WGS) entry which is preliminary data.</text>
</comment>
<evidence type="ECO:0000256" key="6">
    <source>
        <dbReference type="ARBA" id="ARBA00022777"/>
    </source>
</evidence>
<dbReference type="InterPro" id="IPR001267">
    <property type="entry name" value="Thymidine_kinase"/>
</dbReference>
<comment type="similarity">
    <text evidence="1 9">Belongs to the thymidine kinase family.</text>
</comment>
<evidence type="ECO:0000256" key="1">
    <source>
        <dbReference type="ARBA" id="ARBA00007587"/>
    </source>
</evidence>
<dbReference type="Pfam" id="PF00265">
    <property type="entry name" value="TK"/>
    <property type="match status" value="1"/>
</dbReference>
<dbReference type="GO" id="GO:0071897">
    <property type="term" value="P:DNA biosynthetic process"/>
    <property type="evidence" value="ECO:0007669"/>
    <property type="project" value="UniProtKB-KW"/>
</dbReference>
<evidence type="ECO:0000256" key="2">
    <source>
        <dbReference type="ARBA" id="ARBA00012118"/>
    </source>
</evidence>
<dbReference type="EMBL" id="PFED01000087">
    <property type="protein sequence ID" value="PJE62968.1"/>
    <property type="molecule type" value="Genomic_DNA"/>
</dbReference>
<keyword evidence="3 8" id="KW-0237">DNA synthesis</keyword>
<evidence type="ECO:0000256" key="5">
    <source>
        <dbReference type="ARBA" id="ARBA00022741"/>
    </source>
</evidence>
<dbReference type="GO" id="GO:0046104">
    <property type="term" value="P:thymidine metabolic process"/>
    <property type="evidence" value="ECO:0007669"/>
    <property type="project" value="TreeGrafter"/>
</dbReference>
<dbReference type="Gene3D" id="3.40.50.300">
    <property type="entry name" value="P-loop containing nucleotide triphosphate hydrolases"/>
    <property type="match status" value="1"/>
</dbReference>
<gene>
    <name evidence="10" type="ORF">COU88_02070</name>
</gene>
<organism evidence="10 11">
    <name type="scientific">Candidatus Roizmanbacteria bacterium CG10_big_fil_rev_8_21_14_0_10_39_6</name>
    <dbReference type="NCBI Taxonomy" id="1974853"/>
    <lineage>
        <taxon>Bacteria</taxon>
        <taxon>Candidatus Roizmaniibacteriota</taxon>
    </lineage>
</organism>
<keyword evidence="5 8" id="KW-0547">Nucleotide-binding</keyword>
<dbReference type="GO" id="GO:0005829">
    <property type="term" value="C:cytosol"/>
    <property type="evidence" value="ECO:0007669"/>
    <property type="project" value="TreeGrafter"/>
</dbReference>
<dbReference type="GO" id="GO:0005524">
    <property type="term" value="F:ATP binding"/>
    <property type="evidence" value="ECO:0007669"/>
    <property type="project" value="UniProtKB-KW"/>
</dbReference>
<dbReference type="Proteomes" id="UP000229554">
    <property type="component" value="Unassembled WGS sequence"/>
</dbReference>
<dbReference type="PANTHER" id="PTHR11441">
    <property type="entry name" value="THYMIDINE KINASE"/>
    <property type="match status" value="1"/>
</dbReference>
<feature type="non-terminal residue" evidence="10">
    <location>
        <position position="137"/>
    </location>
</feature>